<evidence type="ECO:0000313" key="2">
    <source>
        <dbReference type="EMBL" id="RDI51716.1"/>
    </source>
</evidence>
<organism evidence="2 3">
    <name type="scientific">Nocardia mexicana</name>
    <dbReference type="NCBI Taxonomy" id="279262"/>
    <lineage>
        <taxon>Bacteria</taxon>
        <taxon>Bacillati</taxon>
        <taxon>Actinomycetota</taxon>
        <taxon>Actinomycetes</taxon>
        <taxon>Mycobacteriales</taxon>
        <taxon>Nocardiaceae</taxon>
        <taxon>Nocardia</taxon>
    </lineage>
</organism>
<feature type="domain" description="Knr4/Smi1-like" evidence="1">
    <location>
        <begin position="24"/>
        <end position="143"/>
    </location>
</feature>
<accession>A0A370H5R0</accession>
<comment type="caution">
    <text evidence="2">The sequence shown here is derived from an EMBL/GenBank/DDBJ whole genome shotgun (WGS) entry which is preliminary data.</text>
</comment>
<dbReference type="EMBL" id="QQAZ01000004">
    <property type="protein sequence ID" value="RDI51716.1"/>
    <property type="molecule type" value="Genomic_DNA"/>
</dbReference>
<dbReference type="RefSeq" id="WP_068014799.1">
    <property type="nucleotide sequence ID" value="NZ_QQAZ01000004.1"/>
</dbReference>
<dbReference type="Pfam" id="PF09346">
    <property type="entry name" value="SMI1_KNR4"/>
    <property type="match status" value="1"/>
</dbReference>
<proteinExistence type="predicted"/>
<reference evidence="2 3" key="1">
    <citation type="submission" date="2018-07" db="EMBL/GenBank/DDBJ databases">
        <title>Genomic Encyclopedia of Type Strains, Phase IV (KMG-IV): sequencing the most valuable type-strain genomes for metagenomic binning, comparative biology and taxonomic classification.</title>
        <authorList>
            <person name="Goeker M."/>
        </authorList>
    </citation>
    <scope>NUCLEOTIDE SEQUENCE [LARGE SCALE GENOMIC DNA]</scope>
    <source>
        <strain evidence="2 3">DSM 44952</strain>
    </source>
</reference>
<dbReference type="SMART" id="SM00860">
    <property type="entry name" value="SMI1_KNR4"/>
    <property type="match status" value="1"/>
</dbReference>
<dbReference type="InterPro" id="IPR018958">
    <property type="entry name" value="Knr4/Smi1-like_dom"/>
</dbReference>
<dbReference type="AlphaFoldDB" id="A0A370H5R0"/>
<dbReference type="OrthoDB" id="3399677at2"/>
<protein>
    <submittedName>
        <fullName evidence="2">SMI1/KNR4 family protein SUKH-1</fullName>
    </submittedName>
</protein>
<dbReference type="InterPro" id="IPR037883">
    <property type="entry name" value="Knr4/Smi1-like_sf"/>
</dbReference>
<dbReference type="STRING" id="1210089.GCA_001613165_01235"/>
<gene>
    <name evidence="2" type="ORF">DFR68_104200</name>
</gene>
<sequence>MSFMADLTEPLISRGLVAREAVEGCTDDEIATLMRAQHVSQLPQSYREFLAYGGKNPYWLSHTGEWDFDWLVEAKDLAREIAEDYKKDFTPFEEGFVFQTHQGYMFYCFSAEDLSNPDPNFFIFTGNEPIRDSRQSFTQWLSGLADYLPEAIRLREELGLQ</sequence>
<name>A0A370H5R0_9NOCA</name>
<evidence type="ECO:0000259" key="1">
    <source>
        <dbReference type="SMART" id="SM00860"/>
    </source>
</evidence>
<dbReference type="Gene3D" id="3.40.1580.10">
    <property type="entry name" value="SMI1/KNR4-like"/>
    <property type="match status" value="1"/>
</dbReference>
<dbReference type="SUPFAM" id="SSF160631">
    <property type="entry name" value="SMI1/KNR4-like"/>
    <property type="match status" value="1"/>
</dbReference>
<evidence type="ECO:0000313" key="3">
    <source>
        <dbReference type="Proteomes" id="UP000255355"/>
    </source>
</evidence>
<keyword evidence="3" id="KW-1185">Reference proteome</keyword>
<dbReference type="Proteomes" id="UP000255355">
    <property type="component" value="Unassembled WGS sequence"/>
</dbReference>